<protein>
    <recommendedName>
        <fullName evidence="2">Ankyrin repeat protein</fullName>
    </recommendedName>
</protein>
<dbReference type="EMBL" id="JN885995">
    <property type="protein sequence ID" value="AEX62436.1"/>
    <property type="molecule type" value="Genomic_DNA"/>
</dbReference>
<dbReference type="SUPFAM" id="SSF48403">
    <property type="entry name" value="Ankyrin repeat"/>
    <property type="match status" value="1"/>
</dbReference>
<organism evidence="1">
    <name type="scientific">Moumouvirus sp. 'Monve'</name>
    <dbReference type="NCBI Taxonomy" id="1128131"/>
    <lineage>
        <taxon>Viruses</taxon>
        <taxon>Varidnaviria</taxon>
        <taxon>Bamfordvirae</taxon>
        <taxon>Nucleocytoviricota</taxon>
        <taxon>Megaviricetes</taxon>
        <taxon>Imitervirales</taxon>
        <taxon>Mimiviridae</taxon>
        <taxon>Megamimivirinae</taxon>
        <taxon>Moumouvirus</taxon>
    </lineage>
</organism>
<gene>
    <name evidence="1" type="ORF">mv_L231</name>
</gene>
<evidence type="ECO:0000313" key="1">
    <source>
        <dbReference type="EMBL" id="AEX62436.1"/>
    </source>
</evidence>
<accession>H2EDG3</accession>
<name>H2EDG3_9VIRU</name>
<sequence>MHVSNKELKQIFKDNDVEKIEEILSSKISEQDSICIIYWTLEYKNVDFHQVIVNAILNGYLTINEKSLKLFRNYLGKKLLNKLIESDCLTSEQYFHLLVIIIERCITAGQEKYEIKKVKEILKKDIDLNYNNGILFKTACEYHDPIILELILDSGFEVVYHNKYFIEGVRYLICYRKVNHLKILLKKGIDLSFINNIKIEVQGKNRDLINILVDSGVELENIIKLVIVK</sequence>
<evidence type="ECO:0008006" key="2">
    <source>
        <dbReference type="Google" id="ProtNLM"/>
    </source>
</evidence>
<reference evidence="1" key="1">
    <citation type="submission" date="2011-10" db="EMBL/GenBank/DDBJ databases">
        <title>Provirophages and transpovirons: unique mobilome of giant viruses.</title>
        <authorList>
            <person name="Desnues C."/>
            <person name="LaScola B."/>
            <person name="Yutin N."/>
            <person name="Fournous G."/>
            <person name="Koonin E."/>
            <person name="Raoult D."/>
        </authorList>
    </citation>
    <scope>NUCLEOTIDE SEQUENCE</scope>
    <source>
        <strain evidence="1">Mv13-mv</strain>
    </source>
</reference>
<dbReference type="InterPro" id="IPR036770">
    <property type="entry name" value="Ankyrin_rpt-contain_sf"/>
</dbReference>
<proteinExistence type="predicted"/>